<dbReference type="RefSeq" id="WP_167079869.1">
    <property type="nucleotide sequence ID" value="NZ_VVIW01000023.1"/>
</dbReference>
<organism evidence="2 3">
    <name type="scientific">Massilia aquatica</name>
    <dbReference type="NCBI Taxonomy" id="2609000"/>
    <lineage>
        <taxon>Bacteria</taxon>
        <taxon>Pseudomonadati</taxon>
        <taxon>Pseudomonadota</taxon>
        <taxon>Betaproteobacteria</taxon>
        <taxon>Burkholderiales</taxon>
        <taxon>Oxalobacteraceae</taxon>
        <taxon>Telluria group</taxon>
        <taxon>Massilia</taxon>
    </lineage>
</organism>
<evidence type="ECO:0008006" key="4">
    <source>
        <dbReference type="Google" id="ProtNLM"/>
    </source>
</evidence>
<keyword evidence="3" id="KW-1185">Reference proteome</keyword>
<keyword evidence="1" id="KW-0472">Membrane</keyword>
<evidence type="ECO:0000313" key="2">
    <source>
        <dbReference type="EMBL" id="NHZ43778.1"/>
    </source>
</evidence>
<name>A0ABX0MAX5_9BURK</name>
<dbReference type="Pfam" id="PF20064">
    <property type="entry name" value="DUF6463"/>
    <property type="match status" value="1"/>
</dbReference>
<feature type="transmembrane region" description="Helical" evidence="1">
    <location>
        <begin position="79"/>
        <end position="98"/>
    </location>
</feature>
<feature type="transmembrane region" description="Helical" evidence="1">
    <location>
        <begin position="6"/>
        <end position="28"/>
    </location>
</feature>
<dbReference type="InterPro" id="IPR045590">
    <property type="entry name" value="DUF6463"/>
</dbReference>
<dbReference type="Proteomes" id="UP000819052">
    <property type="component" value="Unassembled WGS sequence"/>
</dbReference>
<accession>A0ABX0MAX5</accession>
<keyword evidence="1" id="KW-0812">Transmembrane</keyword>
<keyword evidence="1" id="KW-1133">Transmembrane helix</keyword>
<reference evidence="2 3" key="1">
    <citation type="submission" date="2019-09" db="EMBL/GenBank/DDBJ databases">
        <title>Taxonomy of Antarctic Massilia spp.: description of Massilia rubra sp. nov., Massilia aquatica sp. nov., Massilia mucilaginosa sp. nov., Massilia frigida sp. nov. isolated from streams, lakes and regoliths.</title>
        <authorList>
            <person name="Holochova P."/>
            <person name="Sedlacek I."/>
            <person name="Kralova S."/>
            <person name="Maslanova I."/>
            <person name="Busse H.-J."/>
            <person name="Stankova E."/>
            <person name="Vrbovska V."/>
            <person name="Kovarovic V."/>
            <person name="Bartak M."/>
            <person name="Svec P."/>
            <person name="Pantucek R."/>
        </authorList>
    </citation>
    <scope>NUCLEOTIDE SEQUENCE [LARGE SCALE GENOMIC DNA]</scope>
    <source>
        <strain evidence="2 3">CCM 8693</strain>
    </source>
</reference>
<sequence length="124" mass="13123">MNYAWGHIAAASLFALGILHMVFGVARFRHPLAAIVREGVFDRCGGDDERRLACWFIAFGAPLSLCGHLALRANEAADLATLGLIGLYGCVTASAGVIAFPRSPLWGLLAVSMVLIAVGQGWLV</sequence>
<gene>
    <name evidence="2" type="ORF">F1609_26955</name>
</gene>
<protein>
    <recommendedName>
        <fullName evidence="4">DUF3325 domain-containing protein</fullName>
    </recommendedName>
</protein>
<feature type="transmembrane region" description="Helical" evidence="1">
    <location>
        <begin position="105"/>
        <end position="123"/>
    </location>
</feature>
<dbReference type="EMBL" id="VVIW01000023">
    <property type="protein sequence ID" value="NHZ43778.1"/>
    <property type="molecule type" value="Genomic_DNA"/>
</dbReference>
<feature type="transmembrane region" description="Helical" evidence="1">
    <location>
        <begin position="52"/>
        <end position="73"/>
    </location>
</feature>
<proteinExistence type="predicted"/>
<evidence type="ECO:0000256" key="1">
    <source>
        <dbReference type="SAM" id="Phobius"/>
    </source>
</evidence>
<evidence type="ECO:0000313" key="3">
    <source>
        <dbReference type="Proteomes" id="UP000819052"/>
    </source>
</evidence>
<comment type="caution">
    <text evidence="2">The sequence shown here is derived from an EMBL/GenBank/DDBJ whole genome shotgun (WGS) entry which is preliminary data.</text>
</comment>